<dbReference type="EMBL" id="JBGNUJ010000004">
    <property type="protein sequence ID" value="KAL3959525.1"/>
    <property type="molecule type" value="Genomic_DNA"/>
</dbReference>
<protein>
    <submittedName>
        <fullName evidence="1">Uncharacterized protein</fullName>
    </submittedName>
</protein>
<evidence type="ECO:0000313" key="2">
    <source>
        <dbReference type="Proteomes" id="UP001638806"/>
    </source>
</evidence>
<evidence type="ECO:0000313" key="1">
    <source>
        <dbReference type="EMBL" id="KAL3959525.1"/>
    </source>
</evidence>
<proteinExistence type="predicted"/>
<organism evidence="1 2">
    <name type="scientific">Purpureocillium lilacinum</name>
    <name type="common">Paecilomyces lilacinus</name>
    <dbReference type="NCBI Taxonomy" id="33203"/>
    <lineage>
        <taxon>Eukaryota</taxon>
        <taxon>Fungi</taxon>
        <taxon>Dikarya</taxon>
        <taxon>Ascomycota</taxon>
        <taxon>Pezizomycotina</taxon>
        <taxon>Sordariomycetes</taxon>
        <taxon>Hypocreomycetidae</taxon>
        <taxon>Hypocreales</taxon>
        <taxon>Ophiocordycipitaceae</taxon>
        <taxon>Purpureocillium</taxon>
    </lineage>
</organism>
<gene>
    <name evidence="1" type="ORF">ACCO45_004642</name>
</gene>
<keyword evidence="2" id="KW-1185">Reference proteome</keyword>
<sequence>MVNFATGMAFWLLLSSYPRPHIQIRESTYRSDEVLQIIIVGRPLALPALAEDVSLNNTLALFPKCAAPCLPLIVDKANNVAANETSLCTNQTVQDTVMLCVTGSCSIKESMFSKNLTTTACNEPIRDRSSRYIAISDAFSIIASIFVIQRFAYKFWAKLDFGLDDLFTLITLIVSFPVTYFQCLHPVIGFVKYFYIMEVIYFAEVSILKLALLFFYIRIFPTTTVRRLLWGTIAVVSLFGVTFVFLATFQCIPIEYYWWQWAADGVHHGTCIDIMGIGWSNAAISIALDAWMLGIPLWQLRSLNLDMRKKVGVAMMFCVGTFVTIVSMLRLRSLVQAGASTVNPTWDFFEAGVWSTVEINVGIICICMPSLRLLLVRLFPGLRGMSARYYGRSTNGQHRSGTAGVAGLPLGTGTRSHAERSKHRPDVNENQITYQTTYTVEFGDKNADKYNDDVQLVRMRDGDAKSARSASGASSFS</sequence>
<comment type="caution">
    <text evidence="1">The sequence shown here is derived from an EMBL/GenBank/DDBJ whole genome shotgun (WGS) entry which is preliminary data.</text>
</comment>
<dbReference type="Proteomes" id="UP001638806">
    <property type="component" value="Unassembled WGS sequence"/>
</dbReference>
<accession>A0ACC4DW21</accession>
<name>A0ACC4DW21_PURLI</name>
<reference evidence="1" key="1">
    <citation type="submission" date="2024-12" db="EMBL/GenBank/DDBJ databases">
        <title>Comparative genomics and development of molecular markers within Purpureocillium lilacinum and among Purpureocillium species.</title>
        <authorList>
            <person name="Yeh Z.-Y."/>
            <person name="Ni N.-T."/>
            <person name="Lo P.-H."/>
            <person name="Mushyakhwo K."/>
            <person name="Lin C.-F."/>
            <person name="Nai Y.-S."/>
        </authorList>
    </citation>
    <scope>NUCLEOTIDE SEQUENCE</scope>
    <source>
        <strain evidence="1">NCHU-NPUST-175</strain>
    </source>
</reference>